<reference evidence="7 8" key="1">
    <citation type="journal article" date="2017" name="Genome Biol.">
        <title>New reference genome sequences of hot pepper reveal the massive evolution of plant disease-resistance genes by retroduplication.</title>
        <authorList>
            <person name="Kim S."/>
            <person name="Park J."/>
            <person name="Yeom S.I."/>
            <person name="Kim Y.M."/>
            <person name="Seo E."/>
            <person name="Kim K.T."/>
            <person name="Kim M.S."/>
            <person name="Lee J.M."/>
            <person name="Cheong K."/>
            <person name="Shin H.S."/>
            <person name="Kim S.B."/>
            <person name="Han K."/>
            <person name="Lee J."/>
            <person name="Park M."/>
            <person name="Lee H.A."/>
            <person name="Lee H.Y."/>
            <person name="Lee Y."/>
            <person name="Oh S."/>
            <person name="Lee J.H."/>
            <person name="Choi E."/>
            <person name="Choi E."/>
            <person name="Lee S.E."/>
            <person name="Jeon J."/>
            <person name="Kim H."/>
            <person name="Choi G."/>
            <person name="Song H."/>
            <person name="Lee J."/>
            <person name="Lee S.C."/>
            <person name="Kwon J.K."/>
            <person name="Lee H.Y."/>
            <person name="Koo N."/>
            <person name="Hong Y."/>
            <person name="Kim R.W."/>
            <person name="Kang W.H."/>
            <person name="Huh J.H."/>
            <person name="Kang B.C."/>
            <person name="Yang T.J."/>
            <person name="Lee Y.H."/>
            <person name="Bennetzen J.L."/>
            <person name="Choi D."/>
        </authorList>
    </citation>
    <scope>NUCLEOTIDE SEQUENCE [LARGE SCALE GENOMIC DNA]</scope>
    <source>
        <strain evidence="8">cv. PBC81</strain>
        <tissue evidence="7">Leaf</tissue>
    </source>
</reference>
<evidence type="ECO:0000313" key="7">
    <source>
        <dbReference type="EMBL" id="PHT59430.1"/>
    </source>
</evidence>
<accession>A0A2G2XPM6</accession>
<feature type="domain" description="S-locus glycoprotein" evidence="5">
    <location>
        <begin position="73"/>
        <end position="126"/>
    </location>
</feature>
<comment type="caution">
    <text evidence="7">The sequence shown here is derived from an EMBL/GenBank/DDBJ whole genome shotgun (WGS) entry which is preliminary data.</text>
</comment>
<evidence type="ECO:0000256" key="2">
    <source>
        <dbReference type="ARBA" id="ARBA00023157"/>
    </source>
</evidence>
<gene>
    <name evidence="7" type="ORF">CQW23_01793</name>
</gene>
<dbReference type="PANTHER" id="PTHR32444">
    <property type="entry name" value="BULB-TYPE LECTIN DOMAIN-CONTAINING PROTEIN"/>
    <property type="match status" value="1"/>
</dbReference>
<feature type="compositionally biased region" description="Basic residues" evidence="4">
    <location>
        <begin position="136"/>
        <end position="146"/>
    </location>
</feature>
<evidence type="ECO:0000259" key="6">
    <source>
        <dbReference type="Pfam" id="PF01453"/>
    </source>
</evidence>
<sequence length="146" mass="16738">MDVIKWQSFDYPTNTLLPSMKYGIDKRTGLNRFLTSWKSLNDPGMGEYHYTMELNGIPQVFLYKNSSRISRTGHGWSGVPEMSQRFIFSLSYMDNDTEVSLTYGICDASIISRMVLNEPGFLNQGTSQSSADNGCVRKRNEKRKRK</sequence>
<keyword evidence="2" id="KW-1015">Disulfide bond</keyword>
<dbReference type="Pfam" id="PF00954">
    <property type="entry name" value="S_locus_glycop"/>
    <property type="match status" value="1"/>
</dbReference>
<dbReference type="GO" id="GO:0030246">
    <property type="term" value="F:carbohydrate binding"/>
    <property type="evidence" value="ECO:0007669"/>
    <property type="project" value="UniProtKB-KW"/>
</dbReference>
<evidence type="ECO:0000256" key="4">
    <source>
        <dbReference type="SAM" id="MobiDB-lite"/>
    </source>
</evidence>
<proteinExistence type="predicted"/>
<reference evidence="8" key="2">
    <citation type="journal article" date="2017" name="J. Anim. Genet.">
        <title>Multiple reference genome sequences of hot pepper reveal the massive evolution of plant disease resistance genes by retroduplication.</title>
        <authorList>
            <person name="Kim S."/>
            <person name="Park J."/>
            <person name="Yeom S.-I."/>
            <person name="Kim Y.-M."/>
            <person name="Seo E."/>
            <person name="Kim K.-T."/>
            <person name="Kim M.-S."/>
            <person name="Lee J.M."/>
            <person name="Cheong K."/>
            <person name="Shin H.-S."/>
            <person name="Kim S.-B."/>
            <person name="Han K."/>
            <person name="Lee J."/>
            <person name="Park M."/>
            <person name="Lee H.-A."/>
            <person name="Lee H.-Y."/>
            <person name="Lee Y."/>
            <person name="Oh S."/>
            <person name="Lee J.H."/>
            <person name="Choi E."/>
            <person name="Choi E."/>
            <person name="Lee S.E."/>
            <person name="Jeon J."/>
            <person name="Kim H."/>
            <person name="Choi G."/>
            <person name="Song H."/>
            <person name="Lee J."/>
            <person name="Lee S.-C."/>
            <person name="Kwon J.-K."/>
            <person name="Lee H.-Y."/>
            <person name="Koo N."/>
            <person name="Hong Y."/>
            <person name="Kim R.W."/>
            <person name="Kang W.-H."/>
            <person name="Huh J.H."/>
            <person name="Kang B.-C."/>
            <person name="Yang T.-J."/>
            <person name="Lee Y.-H."/>
            <person name="Bennetzen J.L."/>
            <person name="Choi D."/>
        </authorList>
    </citation>
    <scope>NUCLEOTIDE SEQUENCE [LARGE SCALE GENOMIC DNA]</scope>
    <source>
        <strain evidence="8">cv. PBC81</strain>
    </source>
</reference>
<evidence type="ECO:0000256" key="1">
    <source>
        <dbReference type="ARBA" id="ARBA00022729"/>
    </source>
</evidence>
<dbReference type="GO" id="GO:0016301">
    <property type="term" value="F:kinase activity"/>
    <property type="evidence" value="ECO:0007669"/>
    <property type="project" value="UniProtKB-KW"/>
</dbReference>
<dbReference type="Proteomes" id="UP000224567">
    <property type="component" value="Unassembled WGS sequence"/>
</dbReference>
<keyword evidence="8" id="KW-1185">Reference proteome</keyword>
<dbReference type="InterPro" id="IPR000858">
    <property type="entry name" value="S_locus_glycoprot_dom"/>
</dbReference>
<dbReference type="AlphaFoldDB" id="A0A2G2XPM6"/>
<evidence type="ECO:0000256" key="3">
    <source>
        <dbReference type="ARBA" id="ARBA00023180"/>
    </source>
</evidence>
<protein>
    <submittedName>
        <fullName evidence="7">G-type lectin S-receptor-like serine/threonine-protein kinase</fullName>
    </submittedName>
</protein>
<keyword evidence="3" id="KW-0325">Glycoprotein</keyword>
<dbReference type="STRING" id="33114.A0A2G2XPM6"/>
<dbReference type="Pfam" id="PF01453">
    <property type="entry name" value="B_lectin"/>
    <property type="match status" value="1"/>
</dbReference>
<feature type="compositionally biased region" description="Polar residues" evidence="4">
    <location>
        <begin position="123"/>
        <end position="132"/>
    </location>
</feature>
<dbReference type="SUPFAM" id="SSF51110">
    <property type="entry name" value="alpha-D-mannose-specific plant lectins"/>
    <property type="match status" value="1"/>
</dbReference>
<dbReference type="PANTHER" id="PTHR32444:SF63">
    <property type="entry name" value="G-TYPE LECTIN S-RECEPTOR-LIKE SERINE_THREONINE-PROTEIN KINASE RKS1"/>
    <property type="match status" value="1"/>
</dbReference>
<dbReference type="GO" id="GO:0048544">
    <property type="term" value="P:recognition of pollen"/>
    <property type="evidence" value="ECO:0007669"/>
    <property type="project" value="InterPro"/>
</dbReference>
<organism evidence="7 8">
    <name type="scientific">Capsicum baccatum</name>
    <name type="common">Peruvian pepper</name>
    <dbReference type="NCBI Taxonomy" id="33114"/>
    <lineage>
        <taxon>Eukaryota</taxon>
        <taxon>Viridiplantae</taxon>
        <taxon>Streptophyta</taxon>
        <taxon>Embryophyta</taxon>
        <taxon>Tracheophyta</taxon>
        <taxon>Spermatophyta</taxon>
        <taxon>Magnoliopsida</taxon>
        <taxon>eudicotyledons</taxon>
        <taxon>Gunneridae</taxon>
        <taxon>Pentapetalae</taxon>
        <taxon>asterids</taxon>
        <taxon>lamiids</taxon>
        <taxon>Solanales</taxon>
        <taxon>Solanaceae</taxon>
        <taxon>Solanoideae</taxon>
        <taxon>Capsiceae</taxon>
        <taxon>Capsicum</taxon>
    </lineage>
</organism>
<evidence type="ECO:0000313" key="8">
    <source>
        <dbReference type="Proteomes" id="UP000224567"/>
    </source>
</evidence>
<keyword evidence="1" id="KW-0732">Signal</keyword>
<feature type="domain" description="Bulb-type lectin" evidence="6">
    <location>
        <begin position="4"/>
        <end position="38"/>
    </location>
</feature>
<dbReference type="InterPro" id="IPR001480">
    <property type="entry name" value="Bulb-type_lectin_dom"/>
</dbReference>
<name>A0A2G2XPM6_CAPBA</name>
<evidence type="ECO:0000259" key="5">
    <source>
        <dbReference type="Pfam" id="PF00954"/>
    </source>
</evidence>
<feature type="region of interest" description="Disordered" evidence="4">
    <location>
        <begin position="122"/>
        <end position="146"/>
    </location>
</feature>
<dbReference type="EMBL" id="MLFT02000001">
    <property type="protein sequence ID" value="PHT59430.1"/>
    <property type="molecule type" value="Genomic_DNA"/>
</dbReference>
<dbReference type="OrthoDB" id="1936886at2759"/>
<dbReference type="InterPro" id="IPR036426">
    <property type="entry name" value="Bulb-type_lectin_dom_sf"/>
</dbReference>